<gene>
    <name evidence="2" type="ORF">KUO17_26055</name>
</gene>
<name>A0A9Q2XNS1_9PSED</name>
<keyword evidence="2" id="KW-0378">Hydrolase</keyword>
<reference evidence="2" key="1">
    <citation type="journal article" date="2022" name="Int. J. Syst. Evol. Microbiol.">
        <title>Pseudomonas aegrilactucae sp. nov. and Pseudomonas morbosilactucae sp. nov., pathogens causing bacterial rot of lettuce in Japan.</title>
        <authorList>
            <person name="Sawada H."/>
            <person name="Fujikawa T."/>
            <person name="Satou M."/>
        </authorList>
    </citation>
    <scope>NUCLEOTIDE SEQUENCE</scope>
    <source>
        <strain evidence="2">MAFF 301350</strain>
    </source>
</reference>
<dbReference type="AlphaFoldDB" id="A0A9Q2XNS1"/>
<keyword evidence="2" id="KW-0540">Nuclease</keyword>
<organism evidence="2 3">
    <name type="scientific">Pseudomonas aegrilactucae</name>
    <dbReference type="NCBI Taxonomy" id="2854028"/>
    <lineage>
        <taxon>Bacteria</taxon>
        <taxon>Pseudomonadati</taxon>
        <taxon>Pseudomonadota</taxon>
        <taxon>Gammaproteobacteria</taxon>
        <taxon>Pseudomonadales</taxon>
        <taxon>Pseudomonadaceae</taxon>
        <taxon>Pseudomonas</taxon>
    </lineage>
</organism>
<comment type="caution">
    <text evidence="2">The sequence shown here is derived from an EMBL/GenBank/DDBJ whole genome shotgun (WGS) entry which is preliminary data.</text>
</comment>
<keyword evidence="3" id="KW-1185">Reference proteome</keyword>
<evidence type="ECO:0000313" key="2">
    <source>
        <dbReference type="EMBL" id="MBV6290437.1"/>
    </source>
</evidence>
<proteinExistence type="predicted"/>
<evidence type="ECO:0000259" key="1">
    <source>
        <dbReference type="Pfam" id="PF01844"/>
    </source>
</evidence>
<dbReference type="GO" id="GO:0004519">
    <property type="term" value="F:endonuclease activity"/>
    <property type="evidence" value="ECO:0007669"/>
    <property type="project" value="UniProtKB-KW"/>
</dbReference>
<dbReference type="InterPro" id="IPR002711">
    <property type="entry name" value="HNH"/>
</dbReference>
<feature type="domain" description="HNH" evidence="1">
    <location>
        <begin position="40"/>
        <end position="89"/>
    </location>
</feature>
<dbReference type="CDD" id="cd00085">
    <property type="entry name" value="HNHc"/>
    <property type="match status" value="1"/>
</dbReference>
<dbReference type="Pfam" id="PF01844">
    <property type="entry name" value="HNH"/>
    <property type="match status" value="1"/>
</dbReference>
<dbReference type="Proteomes" id="UP001106592">
    <property type="component" value="Unassembled WGS sequence"/>
</dbReference>
<sequence>MFFPKLSRRKIEDYYSNRKNFYADYRSNYEKISEDCQQRCVYCDISVAEHGGDEMHLDHFRPQEHFDELSTHPYNLHLSCPKCNGLKTSDWPCSKEDGALTFIGKIGYIDRFERHIDEFLKVEDTGHITALAGPVEYMIKKMHLNRSSRVNIRRKRLIEHRKTRTLEGILRLTQSLTTAEVEGRLTKEQALERRKQIDALLLSYSQL</sequence>
<reference evidence="2" key="2">
    <citation type="journal article" date="2023" name="Plant Pathol.">
        <title>Dismantling and reorganizing Pseudomonas marginalis sensu#lato.</title>
        <authorList>
            <person name="Sawada H."/>
            <person name="Fujikawa T."/>
            <person name="Satou M."/>
        </authorList>
    </citation>
    <scope>NUCLEOTIDE SEQUENCE</scope>
    <source>
        <strain evidence="2">MAFF 301350</strain>
    </source>
</reference>
<evidence type="ECO:0000313" key="3">
    <source>
        <dbReference type="Proteomes" id="UP001106592"/>
    </source>
</evidence>
<protein>
    <submittedName>
        <fullName evidence="2">HNH endonuclease</fullName>
    </submittedName>
</protein>
<dbReference type="RefSeq" id="WP_217978426.1">
    <property type="nucleotide sequence ID" value="NZ_JAHTBI010000150.1"/>
</dbReference>
<keyword evidence="2" id="KW-0255">Endonuclease</keyword>
<dbReference type="InterPro" id="IPR003615">
    <property type="entry name" value="HNH_nuc"/>
</dbReference>
<dbReference type="GO" id="GO:0003676">
    <property type="term" value="F:nucleic acid binding"/>
    <property type="evidence" value="ECO:0007669"/>
    <property type="project" value="InterPro"/>
</dbReference>
<accession>A0A9Q2XNS1</accession>
<dbReference type="GO" id="GO:0008270">
    <property type="term" value="F:zinc ion binding"/>
    <property type="evidence" value="ECO:0007669"/>
    <property type="project" value="InterPro"/>
</dbReference>
<dbReference type="EMBL" id="JAHTBI010000150">
    <property type="protein sequence ID" value="MBV6290437.1"/>
    <property type="molecule type" value="Genomic_DNA"/>
</dbReference>